<reference evidence="3" key="1">
    <citation type="submission" date="2023-04" db="EMBL/GenBank/DDBJ databases">
        <title>Ambrosiozyma monospora NBRC 1965.</title>
        <authorList>
            <person name="Ichikawa N."/>
            <person name="Sato H."/>
            <person name="Tonouchi N."/>
        </authorList>
    </citation>
    <scope>NUCLEOTIDE SEQUENCE</scope>
    <source>
        <strain evidence="3">NBRC 1965</strain>
    </source>
</reference>
<dbReference type="Pfam" id="PF02145">
    <property type="entry name" value="Rap_GAP"/>
    <property type="match status" value="1"/>
</dbReference>
<dbReference type="PANTHER" id="PTHR10063">
    <property type="entry name" value="TUBERIN"/>
    <property type="match status" value="1"/>
</dbReference>
<name>A0A9W7DHX3_AMBMO</name>
<evidence type="ECO:0000259" key="2">
    <source>
        <dbReference type="PROSITE" id="PS50085"/>
    </source>
</evidence>
<comment type="caution">
    <text evidence="3">The sequence shown here is derived from an EMBL/GenBank/DDBJ whole genome shotgun (WGS) entry which is preliminary data.</text>
</comment>
<dbReference type="Proteomes" id="UP001165063">
    <property type="component" value="Unassembled WGS sequence"/>
</dbReference>
<keyword evidence="1" id="KW-0343">GTPase activation</keyword>
<gene>
    <name evidence="3" type="ORF">Amon01_000644400</name>
</gene>
<organism evidence="3 4">
    <name type="scientific">Ambrosiozyma monospora</name>
    <name type="common">Yeast</name>
    <name type="synonym">Endomycopsis monosporus</name>
    <dbReference type="NCBI Taxonomy" id="43982"/>
    <lineage>
        <taxon>Eukaryota</taxon>
        <taxon>Fungi</taxon>
        <taxon>Dikarya</taxon>
        <taxon>Ascomycota</taxon>
        <taxon>Saccharomycotina</taxon>
        <taxon>Pichiomycetes</taxon>
        <taxon>Pichiales</taxon>
        <taxon>Pichiaceae</taxon>
        <taxon>Ambrosiozyma</taxon>
    </lineage>
</organism>
<dbReference type="InterPro" id="IPR027107">
    <property type="entry name" value="Tuberin/Ral-act_asu"/>
</dbReference>
<dbReference type="GO" id="GO:0005634">
    <property type="term" value="C:nucleus"/>
    <property type="evidence" value="ECO:0007669"/>
    <property type="project" value="InterPro"/>
</dbReference>
<dbReference type="AlphaFoldDB" id="A0A9W7DHX3"/>
<dbReference type="GO" id="GO:0033596">
    <property type="term" value="C:TSC1-TSC2 complex"/>
    <property type="evidence" value="ECO:0007669"/>
    <property type="project" value="TreeGrafter"/>
</dbReference>
<dbReference type="PANTHER" id="PTHR10063:SF0">
    <property type="entry name" value="TUBERIN"/>
    <property type="match status" value="1"/>
</dbReference>
<dbReference type="GO" id="GO:0051056">
    <property type="term" value="P:regulation of small GTPase mediated signal transduction"/>
    <property type="evidence" value="ECO:0007669"/>
    <property type="project" value="InterPro"/>
</dbReference>
<dbReference type="Gene3D" id="3.40.50.11210">
    <property type="entry name" value="Rap/Ran-GAP"/>
    <property type="match status" value="1"/>
</dbReference>
<evidence type="ECO:0000313" key="3">
    <source>
        <dbReference type="EMBL" id="GMG40724.1"/>
    </source>
</evidence>
<accession>A0A9W7DHX3</accession>
<dbReference type="EMBL" id="BSXU01004117">
    <property type="protein sequence ID" value="GMG40724.1"/>
    <property type="molecule type" value="Genomic_DNA"/>
</dbReference>
<dbReference type="SUPFAM" id="SSF111347">
    <property type="entry name" value="Rap/Ran-GAP"/>
    <property type="match status" value="1"/>
</dbReference>
<dbReference type="InterPro" id="IPR000331">
    <property type="entry name" value="Rap/Ran_GAP_dom"/>
</dbReference>
<dbReference type="GO" id="GO:0032007">
    <property type="term" value="P:negative regulation of TOR signaling"/>
    <property type="evidence" value="ECO:0007669"/>
    <property type="project" value="TreeGrafter"/>
</dbReference>
<keyword evidence="4" id="KW-1185">Reference proteome</keyword>
<protein>
    <submittedName>
        <fullName evidence="3">Unnamed protein product</fullName>
    </submittedName>
</protein>
<sequence>MCFHVVTMMPNDPNDVNLNSKKRHIGNDYVNIYWNESGSAFEFNKISSQFNFISVVIEPSSQGYYWIKSYRKSGIPGLFATSHFKMVSERNLAVVVRMIAHFSSQFCYVWDDIGWKFSWERRWKQLLLIKLKNEKILEKAKTKVKSGNGGGRGFGGFSGGGELDGLVFVDEEQDEEVYKELEVGSFA</sequence>
<dbReference type="GO" id="GO:0005096">
    <property type="term" value="F:GTPase activator activity"/>
    <property type="evidence" value="ECO:0007669"/>
    <property type="project" value="UniProtKB-KW"/>
</dbReference>
<dbReference type="InterPro" id="IPR035974">
    <property type="entry name" value="Rap/Ran-GAP_sf"/>
</dbReference>
<dbReference type="PROSITE" id="PS50085">
    <property type="entry name" value="RAPGAP"/>
    <property type="match status" value="1"/>
</dbReference>
<proteinExistence type="predicted"/>
<evidence type="ECO:0000256" key="1">
    <source>
        <dbReference type="ARBA" id="ARBA00022468"/>
    </source>
</evidence>
<dbReference type="OrthoDB" id="4073256at2759"/>
<evidence type="ECO:0000313" key="4">
    <source>
        <dbReference type="Proteomes" id="UP001165063"/>
    </source>
</evidence>
<feature type="domain" description="Rap-GAP" evidence="2">
    <location>
        <begin position="1"/>
        <end position="140"/>
    </location>
</feature>